<evidence type="ECO:0000313" key="10">
    <source>
        <dbReference type="Proteomes" id="UP000253951"/>
    </source>
</evidence>
<proteinExistence type="inferred from homology"/>
<name>A0A345H9X1_9FLAO</name>
<dbReference type="GO" id="GO:0015288">
    <property type="term" value="F:porin activity"/>
    <property type="evidence" value="ECO:0007669"/>
    <property type="project" value="TreeGrafter"/>
</dbReference>
<evidence type="ECO:0000256" key="6">
    <source>
        <dbReference type="ARBA" id="ARBA00023136"/>
    </source>
</evidence>
<evidence type="ECO:0000256" key="2">
    <source>
        <dbReference type="ARBA" id="ARBA00007613"/>
    </source>
</evidence>
<dbReference type="PANTHER" id="PTHR30026:SF20">
    <property type="entry name" value="OUTER MEMBRANE PROTEIN TOLC"/>
    <property type="match status" value="1"/>
</dbReference>
<comment type="subcellular location">
    <subcellularLocation>
        <location evidence="1">Cell outer membrane</location>
    </subcellularLocation>
</comment>
<dbReference type="OrthoDB" id="9811587at2"/>
<reference evidence="9 10" key="1">
    <citation type="submission" date="2018-07" db="EMBL/GenBank/DDBJ databases">
        <title>Complete genome sequence of Flavobacterium arcticum type strain SM1502T.</title>
        <authorList>
            <person name="Li Y."/>
            <person name="Li D.-D."/>
        </authorList>
    </citation>
    <scope>NUCLEOTIDE SEQUENCE [LARGE SCALE GENOMIC DNA]</scope>
    <source>
        <strain evidence="9 10">SM1502</strain>
    </source>
</reference>
<evidence type="ECO:0000313" key="9">
    <source>
        <dbReference type="EMBL" id="AXG73381.1"/>
    </source>
</evidence>
<dbReference type="Pfam" id="PF02321">
    <property type="entry name" value="OEP"/>
    <property type="match status" value="2"/>
</dbReference>
<accession>A0A345H9X1</accession>
<feature type="signal peptide" evidence="8">
    <location>
        <begin position="1"/>
        <end position="22"/>
    </location>
</feature>
<dbReference type="PANTHER" id="PTHR30026">
    <property type="entry name" value="OUTER MEMBRANE PROTEIN TOLC"/>
    <property type="match status" value="1"/>
</dbReference>
<dbReference type="InterPro" id="IPR003423">
    <property type="entry name" value="OMP_efflux"/>
</dbReference>
<evidence type="ECO:0000256" key="1">
    <source>
        <dbReference type="ARBA" id="ARBA00004442"/>
    </source>
</evidence>
<dbReference type="KEGG" id="fat:DVK85_03690"/>
<gene>
    <name evidence="9" type="ORF">DVK85_03690</name>
</gene>
<evidence type="ECO:0000256" key="3">
    <source>
        <dbReference type="ARBA" id="ARBA00022448"/>
    </source>
</evidence>
<keyword evidence="6" id="KW-0472">Membrane</keyword>
<comment type="similarity">
    <text evidence="2">Belongs to the outer membrane factor (OMF) (TC 1.B.17) family.</text>
</comment>
<keyword evidence="4" id="KW-1134">Transmembrane beta strand</keyword>
<evidence type="ECO:0000256" key="5">
    <source>
        <dbReference type="ARBA" id="ARBA00022692"/>
    </source>
</evidence>
<dbReference type="Gene3D" id="1.20.1600.10">
    <property type="entry name" value="Outer membrane efflux proteins (OEP)"/>
    <property type="match status" value="1"/>
</dbReference>
<evidence type="ECO:0000256" key="4">
    <source>
        <dbReference type="ARBA" id="ARBA00022452"/>
    </source>
</evidence>
<organism evidence="9 10">
    <name type="scientific">Flavobacterium arcticum</name>
    <dbReference type="NCBI Taxonomy" id="1784713"/>
    <lineage>
        <taxon>Bacteria</taxon>
        <taxon>Pseudomonadati</taxon>
        <taxon>Bacteroidota</taxon>
        <taxon>Flavobacteriia</taxon>
        <taxon>Flavobacteriales</taxon>
        <taxon>Flavobacteriaceae</taxon>
        <taxon>Flavobacterium</taxon>
    </lineage>
</organism>
<protein>
    <submittedName>
        <fullName evidence="9">TolC family protein</fullName>
    </submittedName>
</protein>
<dbReference type="RefSeq" id="WP_114677142.1">
    <property type="nucleotide sequence ID" value="NZ_CP031188.1"/>
</dbReference>
<dbReference type="EMBL" id="CP031188">
    <property type="protein sequence ID" value="AXG73381.1"/>
    <property type="molecule type" value="Genomic_DNA"/>
</dbReference>
<feature type="chain" id="PRO_5016847428" evidence="8">
    <location>
        <begin position="23"/>
        <end position="462"/>
    </location>
</feature>
<evidence type="ECO:0000256" key="8">
    <source>
        <dbReference type="SAM" id="SignalP"/>
    </source>
</evidence>
<dbReference type="AlphaFoldDB" id="A0A345H9X1"/>
<dbReference type="Proteomes" id="UP000253951">
    <property type="component" value="Chromosome"/>
</dbReference>
<evidence type="ECO:0000256" key="7">
    <source>
        <dbReference type="ARBA" id="ARBA00023237"/>
    </source>
</evidence>
<dbReference type="GO" id="GO:1990281">
    <property type="term" value="C:efflux pump complex"/>
    <property type="evidence" value="ECO:0007669"/>
    <property type="project" value="TreeGrafter"/>
</dbReference>
<keyword evidence="8" id="KW-0732">Signal</keyword>
<keyword evidence="10" id="KW-1185">Reference proteome</keyword>
<dbReference type="GO" id="GO:0009279">
    <property type="term" value="C:cell outer membrane"/>
    <property type="evidence" value="ECO:0007669"/>
    <property type="project" value="UniProtKB-SubCell"/>
</dbReference>
<sequence>MRSKKTAVLLFILTLFSTLSNAQVKKWTLDECVTYALEHNISIRQSELDMKLSNIDKKDAYGSFLPTASFSATHSWNIGLVVNPITNSAQNTTSQYTNGGLSTGIDIYNGLRNQKNLRRAKLNIIASQYNIKKMQEDIALNVAQAYLQILFNRENLKVQQEQLATDKNQQERSEQLLEGGLIPRGDLLDIQATVAADKQRIIEAENQLLISKLSLAQLLQLEDFREFDIADEEFNKEESEVLLQTPDAIYNKAKEEQTVIKVARANLEVAMQDVSVARSSYQPSLRGFYSLSSSVSHNDNIAYGIDDLTGETIAVYSSPLPFWNQASDNKGHSFGFQLSIPILNGFSVRNSVERAKVTVERSKLALEQQELDLERNIYTAYTDAMGSLKTYDASVAAAKAREGSLEYARERYEVGLINIFDYNQAQALSINAQSDVIRAKYDFIFKVKILEFYFGIPIIQQQ</sequence>
<keyword evidence="5" id="KW-0812">Transmembrane</keyword>
<dbReference type="InterPro" id="IPR051906">
    <property type="entry name" value="TolC-like"/>
</dbReference>
<keyword evidence="7" id="KW-0998">Cell outer membrane</keyword>
<keyword evidence="3" id="KW-0813">Transport</keyword>
<dbReference type="SUPFAM" id="SSF56954">
    <property type="entry name" value="Outer membrane efflux proteins (OEP)"/>
    <property type="match status" value="1"/>
</dbReference>
<dbReference type="GO" id="GO:0015562">
    <property type="term" value="F:efflux transmembrane transporter activity"/>
    <property type="evidence" value="ECO:0007669"/>
    <property type="project" value="InterPro"/>
</dbReference>